<name>D8RQ14_SELML</name>
<protein>
    <recommendedName>
        <fullName evidence="3">RING-type E3 ubiquitin transferase</fullName>
        <ecNumber evidence="3">2.3.2.27</ecNumber>
    </recommendedName>
</protein>
<organism evidence="15">
    <name type="scientific">Selaginella moellendorffii</name>
    <name type="common">Spikemoss</name>
    <dbReference type="NCBI Taxonomy" id="88036"/>
    <lineage>
        <taxon>Eukaryota</taxon>
        <taxon>Viridiplantae</taxon>
        <taxon>Streptophyta</taxon>
        <taxon>Embryophyta</taxon>
        <taxon>Tracheophyta</taxon>
        <taxon>Lycopodiopsida</taxon>
        <taxon>Selaginellales</taxon>
        <taxon>Selaginellaceae</taxon>
        <taxon>Selaginella</taxon>
    </lineage>
</organism>
<dbReference type="EC" id="2.3.2.27" evidence="3"/>
<gene>
    <name evidence="14" type="ORF">SELMODRAFT_98973</name>
</gene>
<dbReference type="Proteomes" id="UP000001514">
    <property type="component" value="Unassembled WGS sequence"/>
</dbReference>
<keyword evidence="8" id="KW-0833">Ubl conjugation pathway</keyword>
<dbReference type="Pfam" id="PF13920">
    <property type="entry name" value="zf-C3HC4_3"/>
    <property type="match status" value="1"/>
</dbReference>
<dbReference type="PANTHER" id="PTHR22996">
    <property type="entry name" value="MAHOGUNIN"/>
    <property type="match status" value="1"/>
</dbReference>
<evidence type="ECO:0000256" key="3">
    <source>
        <dbReference type="ARBA" id="ARBA00012483"/>
    </source>
</evidence>
<dbReference type="InterPro" id="IPR045195">
    <property type="entry name" value="LOG2-like_mRING_C3HC5"/>
</dbReference>
<keyword evidence="15" id="KW-1185">Reference proteome</keyword>
<dbReference type="GO" id="GO:0016567">
    <property type="term" value="P:protein ubiquitination"/>
    <property type="evidence" value="ECO:0000318"/>
    <property type="project" value="GO_Central"/>
</dbReference>
<accession>D8RQ14</accession>
<evidence type="ECO:0000313" key="15">
    <source>
        <dbReference type="Proteomes" id="UP000001514"/>
    </source>
</evidence>
<reference evidence="14 15" key="1">
    <citation type="journal article" date="2011" name="Science">
        <title>The Selaginella genome identifies genetic changes associated with the evolution of vascular plants.</title>
        <authorList>
            <person name="Banks J.A."/>
            <person name="Nishiyama T."/>
            <person name="Hasebe M."/>
            <person name="Bowman J.L."/>
            <person name="Gribskov M."/>
            <person name="dePamphilis C."/>
            <person name="Albert V.A."/>
            <person name="Aono N."/>
            <person name="Aoyama T."/>
            <person name="Ambrose B.A."/>
            <person name="Ashton N.W."/>
            <person name="Axtell M.J."/>
            <person name="Barker E."/>
            <person name="Barker M.S."/>
            <person name="Bennetzen J.L."/>
            <person name="Bonawitz N.D."/>
            <person name="Chapple C."/>
            <person name="Cheng C."/>
            <person name="Correa L.G."/>
            <person name="Dacre M."/>
            <person name="DeBarry J."/>
            <person name="Dreyer I."/>
            <person name="Elias M."/>
            <person name="Engstrom E.M."/>
            <person name="Estelle M."/>
            <person name="Feng L."/>
            <person name="Finet C."/>
            <person name="Floyd S.K."/>
            <person name="Frommer W.B."/>
            <person name="Fujita T."/>
            <person name="Gramzow L."/>
            <person name="Gutensohn M."/>
            <person name="Harholt J."/>
            <person name="Hattori M."/>
            <person name="Heyl A."/>
            <person name="Hirai T."/>
            <person name="Hiwatashi Y."/>
            <person name="Ishikawa M."/>
            <person name="Iwata M."/>
            <person name="Karol K.G."/>
            <person name="Koehler B."/>
            <person name="Kolukisaoglu U."/>
            <person name="Kubo M."/>
            <person name="Kurata T."/>
            <person name="Lalonde S."/>
            <person name="Li K."/>
            <person name="Li Y."/>
            <person name="Litt A."/>
            <person name="Lyons E."/>
            <person name="Manning G."/>
            <person name="Maruyama T."/>
            <person name="Michael T.P."/>
            <person name="Mikami K."/>
            <person name="Miyazaki S."/>
            <person name="Morinaga S."/>
            <person name="Murata T."/>
            <person name="Mueller-Roeber B."/>
            <person name="Nelson D.R."/>
            <person name="Obara M."/>
            <person name="Oguri Y."/>
            <person name="Olmstead R.G."/>
            <person name="Onodera N."/>
            <person name="Petersen B.L."/>
            <person name="Pils B."/>
            <person name="Prigge M."/>
            <person name="Rensing S.A."/>
            <person name="Riano-Pachon D.M."/>
            <person name="Roberts A.W."/>
            <person name="Sato Y."/>
            <person name="Scheller H.V."/>
            <person name="Schulz B."/>
            <person name="Schulz C."/>
            <person name="Shakirov E.V."/>
            <person name="Shibagaki N."/>
            <person name="Shinohara N."/>
            <person name="Shippen D.E."/>
            <person name="Soerensen I."/>
            <person name="Sotooka R."/>
            <person name="Sugimoto N."/>
            <person name="Sugita M."/>
            <person name="Sumikawa N."/>
            <person name="Tanurdzic M."/>
            <person name="Theissen G."/>
            <person name="Ulvskov P."/>
            <person name="Wakazuki S."/>
            <person name="Weng J.K."/>
            <person name="Willats W.W."/>
            <person name="Wipf D."/>
            <person name="Wolf P.G."/>
            <person name="Yang L."/>
            <person name="Zimmer A.D."/>
            <person name="Zhu Q."/>
            <person name="Mitros T."/>
            <person name="Hellsten U."/>
            <person name="Loque D."/>
            <person name="Otillar R."/>
            <person name="Salamov A."/>
            <person name="Schmutz J."/>
            <person name="Shapiro H."/>
            <person name="Lindquist E."/>
            <person name="Lucas S."/>
            <person name="Rokhsar D."/>
            <person name="Grigoriev I.V."/>
        </authorList>
    </citation>
    <scope>NUCLEOTIDE SEQUENCE [LARGE SCALE GENOMIC DNA]</scope>
</reference>
<dbReference type="InParanoid" id="D8RQ14"/>
<dbReference type="eggNOG" id="KOG4265">
    <property type="taxonomic scope" value="Eukaryota"/>
</dbReference>
<evidence type="ECO:0000256" key="7">
    <source>
        <dbReference type="ARBA" id="ARBA00022771"/>
    </source>
</evidence>
<evidence type="ECO:0000256" key="5">
    <source>
        <dbReference type="ARBA" id="ARBA00022707"/>
    </source>
</evidence>
<dbReference type="Pfam" id="PF26192">
    <property type="entry name" value="RNF157-like_N"/>
    <property type="match status" value="1"/>
</dbReference>
<sequence>MVPPQVHQKAITIRNDVNLKRGTLRLEEDKENAGKHLVSFLFDAAVPGSASILFLAGPGPNFSLVPLKPHLFRPQRVTFDKGLGQRFCQLPGSGVNLSLFEADDLSKDGKDEVFSLVVRLESMPKEQSSDASLPVGGPLPRSIHAQTTYVLLERKASGQYGVRVLKQIIWVEGTRYELQEIYGVGNTGDGHPDKHAGRECVICLTNRRDTALLPCRHMCMCSECARILRFQTQRCPICRCVVDKLLEIKVPRAEDDDLENRLD</sequence>
<dbReference type="SMART" id="SM00184">
    <property type="entry name" value="RING"/>
    <property type="match status" value="1"/>
</dbReference>
<evidence type="ECO:0000256" key="11">
    <source>
        <dbReference type="ARBA" id="ARBA00025721"/>
    </source>
</evidence>
<dbReference type="GO" id="GO:0061630">
    <property type="term" value="F:ubiquitin protein ligase activity"/>
    <property type="evidence" value="ECO:0000318"/>
    <property type="project" value="GO_Central"/>
</dbReference>
<dbReference type="InterPro" id="IPR001841">
    <property type="entry name" value="Znf_RING"/>
</dbReference>
<feature type="domain" description="RING-type" evidence="13">
    <location>
        <begin position="200"/>
        <end position="239"/>
    </location>
</feature>
<evidence type="ECO:0000256" key="1">
    <source>
        <dbReference type="ARBA" id="ARBA00000900"/>
    </source>
</evidence>
<dbReference type="InterPro" id="IPR013083">
    <property type="entry name" value="Znf_RING/FYVE/PHD"/>
</dbReference>
<dbReference type="InterPro" id="IPR045194">
    <property type="entry name" value="MGRN1/RNF157-like"/>
</dbReference>
<dbReference type="OrthoDB" id="1711136at2759"/>
<evidence type="ECO:0000256" key="9">
    <source>
        <dbReference type="ARBA" id="ARBA00022833"/>
    </source>
</evidence>
<keyword evidence="5" id="KW-0519">Myristate</keyword>
<dbReference type="KEGG" id="smo:SELMODRAFT_98973"/>
<dbReference type="CDD" id="cd16789">
    <property type="entry name" value="mRING-HC-C3HC5_MGRN1-like"/>
    <property type="match status" value="1"/>
</dbReference>
<dbReference type="SUPFAM" id="SSF57850">
    <property type="entry name" value="RING/U-box"/>
    <property type="match status" value="1"/>
</dbReference>
<evidence type="ECO:0000259" key="13">
    <source>
        <dbReference type="PROSITE" id="PS50089"/>
    </source>
</evidence>
<keyword evidence="6" id="KW-0479">Metal-binding</keyword>
<evidence type="ECO:0000256" key="2">
    <source>
        <dbReference type="ARBA" id="ARBA00004906"/>
    </source>
</evidence>
<keyword evidence="10" id="KW-0449">Lipoprotein</keyword>
<comment type="pathway">
    <text evidence="2">Protein modification; protein ubiquitination.</text>
</comment>
<evidence type="ECO:0000256" key="12">
    <source>
        <dbReference type="PROSITE-ProRule" id="PRU00175"/>
    </source>
</evidence>
<keyword evidence="4" id="KW-0808">Transferase</keyword>
<dbReference type="Gene3D" id="3.30.40.10">
    <property type="entry name" value="Zinc/RING finger domain, C3HC4 (zinc finger)"/>
    <property type="match status" value="1"/>
</dbReference>
<evidence type="ECO:0000256" key="4">
    <source>
        <dbReference type="ARBA" id="ARBA00022679"/>
    </source>
</evidence>
<dbReference type="PROSITE" id="PS50089">
    <property type="entry name" value="ZF_RING_2"/>
    <property type="match status" value="1"/>
</dbReference>
<dbReference type="FunCoup" id="D8RQ14">
    <property type="interactions" value="1932"/>
</dbReference>
<evidence type="ECO:0000256" key="6">
    <source>
        <dbReference type="ARBA" id="ARBA00022723"/>
    </source>
</evidence>
<proteinExistence type="inferred from homology"/>
<dbReference type="STRING" id="88036.D8RQ14"/>
<keyword evidence="9" id="KW-0862">Zinc</keyword>
<keyword evidence="7 12" id="KW-0863">Zinc-finger</keyword>
<dbReference type="Gramene" id="EFJ25777">
    <property type="protein sequence ID" value="EFJ25777"/>
    <property type="gene ID" value="SELMODRAFT_98973"/>
</dbReference>
<dbReference type="PANTHER" id="PTHR22996:SF0">
    <property type="entry name" value="RE60872P-RELATED"/>
    <property type="match status" value="1"/>
</dbReference>
<dbReference type="HOGENOM" id="CLU_016631_0_1_1"/>
<evidence type="ECO:0000313" key="14">
    <source>
        <dbReference type="EMBL" id="EFJ25777.1"/>
    </source>
</evidence>
<dbReference type="GO" id="GO:0008270">
    <property type="term" value="F:zinc ion binding"/>
    <property type="evidence" value="ECO:0007669"/>
    <property type="project" value="UniProtKB-KW"/>
</dbReference>
<dbReference type="AlphaFoldDB" id="D8RQ14"/>
<dbReference type="EMBL" id="GL377586">
    <property type="protein sequence ID" value="EFJ25777.1"/>
    <property type="molecule type" value="Genomic_DNA"/>
</dbReference>
<comment type="catalytic activity">
    <reaction evidence="1">
        <text>S-ubiquitinyl-[E2 ubiquitin-conjugating enzyme]-L-cysteine + [acceptor protein]-L-lysine = [E2 ubiquitin-conjugating enzyme]-L-cysteine + N(6)-ubiquitinyl-[acceptor protein]-L-lysine.</text>
        <dbReference type="EC" id="2.3.2.27"/>
    </reaction>
</comment>
<evidence type="ECO:0000256" key="10">
    <source>
        <dbReference type="ARBA" id="ARBA00023288"/>
    </source>
</evidence>
<comment type="similarity">
    <text evidence="11">Belongs to the RING-type zinc finger family. LOG2 subfamily.</text>
</comment>
<dbReference type="InterPro" id="IPR058981">
    <property type="entry name" value="MGRN1/RNF157-like_N"/>
</dbReference>
<evidence type="ECO:0000256" key="8">
    <source>
        <dbReference type="ARBA" id="ARBA00022786"/>
    </source>
</evidence>